<protein>
    <recommendedName>
        <fullName evidence="12">Glutathione hydrolase</fullName>
        <ecNumber evidence="12">2.3.2.2</ecNumber>
        <ecNumber evidence="12">3.4.19.13</ecNumber>
    </recommendedName>
    <alternativeName>
        <fullName evidence="12">Gamma-glutamyltransferase</fullName>
    </alternativeName>
</protein>
<dbReference type="PANTHER" id="PTHR11686">
    <property type="entry name" value="GAMMA GLUTAMYL TRANSPEPTIDASE"/>
    <property type="match status" value="1"/>
</dbReference>
<keyword evidence="4" id="KW-0645">Protease</keyword>
<comment type="similarity">
    <text evidence="3">Belongs to the gamma-glutamyltransferase family.</text>
</comment>
<keyword evidence="6 12" id="KW-0378">Hydrolase</keyword>
<evidence type="ECO:0000256" key="12">
    <source>
        <dbReference type="RuleBase" id="RU368068"/>
    </source>
</evidence>
<dbReference type="RefSeq" id="XP_043143221.1">
    <property type="nucleotide sequence ID" value="XM_043287286.1"/>
</dbReference>
<feature type="binding site" evidence="11">
    <location>
        <position position="125"/>
    </location>
    <ligand>
        <name>L-glutamate</name>
        <dbReference type="ChEBI" id="CHEBI:29985"/>
    </ligand>
</feature>
<feature type="binding site" evidence="11">
    <location>
        <position position="445"/>
    </location>
    <ligand>
        <name>L-glutamate</name>
        <dbReference type="ChEBI" id="CHEBI:29985"/>
    </ligand>
</feature>
<evidence type="ECO:0000256" key="2">
    <source>
        <dbReference type="ARBA" id="ARBA00001089"/>
    </source>
</evidence>
<comment type="function">
    <text evidence="12">Gamma-glutamyltransferase.</text>
</comment>
<evidence type="ECO:0000256" key="8">
    <source>
        <dbReference type="ARBA" id="ARBA00023315"/>
    </source>
</evidence>
<organism evidence="15 16">
    <name type="scientific">Aspergillus udagawae</name>
    <dbReference type="NCBI Taxonomy" id="91492"/>
    <lineage>
        <taxon>Eukaryota</taxon>
        <taxon>Fungi</taxon>
        <taxon>Dikarya</taxon>
        <taxon>Ascomycota</taxon>
        <taxon>Pezizomycotina</taxon>
        <taxon>Eurotiomycetes</taxon>
        <taxon>Eurotiomycetidae</taxon>
        <taxon>Eurotiales</taxon>
        <taxon>Aspergillaceae</taxon>
        <taxon>Aspergillus</taxon>
        <taxon>Aspergillus subgen. Fumigati</taxon>
    </lineage>
</organism>
<dbReference type="GO" id="GO:0103068">
    <property type="term" value="F:leukotriene C4 gamma-glutamyl transferase activity"/>
    <property type="evidence" value="ECO:0007669"/>
    <property type="project" value="UniProtKB-EC"/>
</dbReference>
<dbReference type="GO" id="GO:0006751">
    <property type="term" value="P:glutathione catabolic process"/>
    <property type="evidence" value="ECO:0007669"/>
    <property type="project" value="UniProtKB-UniRule"/>
</dbReference>
<dbReference type="Pfam" id="PF01019">
    <property type="entry name" value="G_glu_transpept"/>
    <property type="match status" value="1"/>
</dbReference>
<dbReference type="FunFam" id="1.10.246.130:FF:000005">
    <property type="entry name" value="Gamma-glutamyltranspeptidase 1, putative"/>
    <property type="match status" value="1"/>
</dbReference>
<feature type="region of interest" description="Disordered" evidence="13">
    <location>
        <begin position="380"/>
        <end position="401"/>
    </location>
</feature>
<evidence type="ECO:0000256" key="14">
    <source>
        <dbReference type="SAM" id="SignalP"/>
    </source>
</evidence>
<dbReference type="PRINTS" id="PR01210">
    <property type="entry name" value="GGTRANSPTASE"/>
</dbReference>
<reference evidence="15" key="1">
    <citation type="journal article" date="2015" name="Genome Announc.">
        <title>Draft Genome Sequence of the Pathogenic Filamentous Fungus Aspergillus udagawae Strain IFM 46973T.</title>
        <authorList>
            <person name="Kusuya Y."/>
            <person name="Takahashi-Nakaguchi A."/>
            <person name="Takahashi H."/>
            <person name="Yaguchi T."/>
        </authorList>
    </citation>
    <scope>NUCLEOTIDE SEQUENCE</scope>
    <source>
        <strain evidence="15">IFM 46973</strain>
    </source>
</reference>
<comment type="catalytic activity">
    <reaction evidence="2 12">
        <text>glutathione + H2O = L-cysteinylglycine + L-glutamate</text>
        <dbReference type="Rhea" id="RHEA:28807"/>
        <dbReference type="ChEBI" id="CHEBI:15377"/>
        <dbReference type="ChEBI" id="CHEBI:29985"/>
        <dbReference type="ChEBI" id="CHEBI:57925"/>
        <dbReference type="ChEBI" id="CHEBI:61694"/>
        <dbReference type="EC" id="3.4.19.13"/>
    </reaction>
</comment>
<dbReference type="InterPro" id="IPR043137">
    <property type="entry name" value="GGT_ssub_C"/>
</dbReference>
<comment type="catalytic activity">
    <reaction evidence="9 12">
        <text>an N-terminal (5-L-glutamyl)-[peptide] + an alpha-amino acid = 5-L-glutamyl amino acid + an N-terminal L-alpha-aminoacyl-[peptide]</text>
        <dbReference type="Rhea" id="RHEA:23904"/>
        <dbReference type="Rhea" id="RHEA-COMP:9780"/>
        <dbReference type="Rhea" id="RHEA-COMP:9795"/>
        <dbReference type="ChEBI" id="CHEBI:77644"/>
        <dbReference type="ChEBI" id="CHEBI:78597"/>
        <dbReference type="ChEBI" id="CHEBI:78599"/>
        <dbReference type="ChEBI" id="CHEBI:78608"/>
        <dbReference type="EC" id="2.3.2.2"/>
    </reaction>
</comment>
<keyword evidence="5 12" id="KW-0808">Transferase</keyword>
<gene>
    <name evidence="15" type="ORF">Aud_001797</name>
</gene>
<keyword evidence="7" id="KW-0325">Glycoprotein</keyword>
<evidence type="ECO:0000256" key="13">
    <source>
        <dbReference type="SAM" id="MobiDB-lite"/>
    </source>
</evidence>
<dbReference type="InterPro" id="IPR043138">
    <property type="entry name" value="GGT_lsub"/>
</dbReference>
<dbReference type="EC" id="2.3.2.2" evidence="12"/>
<keyword evidence="14" id="KW-0732">Signal</keyword>
<comment type="caution">
    <text evidence="15">The sequence shown here is derived from an EMBL/GenBank/DDBJ whole genome shotgun (WGS) entry which is preliminary data.</text>
</comment>
<reference evidence="15" key="2">
    <citation type="submission" date="2021-01" db="EMBL/GenBank/DDBJ databases">
        <title>Pan-genome distribution and transcriptional activeness of fungal secondary metabolism genes in Aspergillus section Fumigati.</title>
        <authorList>
            <person name="Takahashi H."/>
            <person name="Umemura M."/>
            <person name="Ninomiya A."/>
            <person name="Kusuya Y."/>
            <person name="Urayama S."/>
            <person name="Shimizu M."/>
            <person name="Watanabe A."/>
            <person name="Kamei K."/>
            <person name="Yaguchi T."/>
            <person name="Hagiwara D."/>
        </authorList>
    </citation>
    <scope>NUCLEOTIDE SEQUENCE</scope>
    <source>
        <strain evidence="15">IFM 46973</strain>
    </source>
</reference>
<dbReference type="Gene3D" id="1.10.246.130">
    <property type="match status" value="1"/>
</dbReference>
<dbReference type="EC" id="3.4.19.13" evidence="12"/>
<evidence type="ECO:0000256" key="1">
    <source>
        <dbReference type="ARBA" id="ARBA00001049"/>
    </source>
</evidence>
<feature type="chain" id="PRO_5034996635" description="Glutathione hydrolase" evidence="14">
    <location>
        <begin position="26"/>
        <end position="639"/>
    </location>
</feature>
<evidence type="ECO:0000256" key="7">
    <source>
        <dbReference type="ARBA" id="ARBA00023180"/>
    </source>
</evidence>
<evidence type="ECO:0000256" key="5">
    <source>
        <dbReference type="ARBA" id="ARBA00022679"/>
    </source>
</evidence>
<evidence type="ECO:0000256" key="4">
    <source>
        <dbReference type="ARBA" id="ARBA00022670"/>
    </source>
</evidence>
<feature type="binding site" evidence="11">
    <location>
        <position position="495"/>
    </location>
    <ligand>
        <name>L-glutamate</name>
        <dbReference type="ChEBI" id="CHEBI:29985"/>
    </ligand>
</feature>
<dbReference type="GO" id="GO:0036374">
    <property type="term" value="F:glutathione hydrolase activity"/>
    <property type="evidence" value="ECO:0007669"/>
    <property type="project" value="UniProtKB-UniRule"/>
</dbReference>
<dbReference type="GO" id="GO:0005886">
    <property type="term" value="C:plasma membrane"/>
    <property type="evidence" value="ECO:0007669"/>
    <property type="project" value="TreeGrafter"/>
</dbReference>
<feature type="active site" description="Nucleophile" evidence="10">
    <location>
        <position position="403"/>
    </location>
</feature>
<comment type="pathway">
    <text evidence="12">Mycotoxin biosynthesis.</text>
</comment>
<evidence type="ECO:0000256" key="10">
    <source>
        <dbReference type="PIRSR" id="PIRSR600101-1"/>
    </source>
</evidence>
<dbReference type="NCBIfam" id="TIGR00066">
    <property type="entry name" value="g_glut_trans"/>
    <property type="match status" value="1"/>
</dbReference>
<evidence type="ECO:0000256" key="9">
    <source>
        <dbReference type="ARBA" id="ARBA00047417"/>
    </source>
</evidence>
<evidence type="ECO:0000313" key="16">
    <source>
        <dbReference type="Proteomes" id="UP000036893"/>
    </source>
</evidence>
<evidence type="ECO:0000256" key="11">
    <source>
        <dbReference type="PIRSR" id="PIRSR600101-2"/>
    </source>
</evidence>
<dbReference type="Gene3D" id="3.60.20.40">
    <property type="match status" value="1"/>
</dbReference>
<dbReference type="AlphaFoldDB" id="A0A8E0QKE3"/>
<comment type="catalytic activity">
    <reaction evidence="1 12">
        <text>an S-substituted glutathione + H2O = an S-substituted L-cysteinylglycine + L-glutamate</text>
        <dbReference type="Rhea" id="RHEA:59468"/>
        <dbReference type="ChEBI" id="CHEBI:15377"/>
        <dbReference type="ChEBI" id="CHEBI:29985"/>
        <dbReference type="ChEBI" id="CHEBI:90779"/>
        <dbReference type="ChEBI" id="CHEBI:143103"/>
        <dbReference type="EC" id="3.4.19.13"/>
    </reaction>
</comment>
<name>A0A8E0QKE3_9EURO</name>
<dbReference type="InterPro" id="IPR029055">
    <property type="entry name" value="Ntn_hydrolases_N"/>
</dbReference>
<feature type="signal peptide" evidence="14">
    <location>
        <begin position="1"/>
        <end position="25"/>
    </location>
</feature>
<dbReference type="GeneID" id="66989273"/>
<dbReference type="PANTHER" id="PTHR11686:SF62">
    <property type="entry name" value="GLUTATHIONE HYDROLASE"/>
    <property type="match status" value="1"/>
</dbReference>
<feature type="binding site" evidence="11">
    <location>
        <begin position="421"/>
        <end position="423"/>
    </location>
    <ligand>
        <name>L-glutamate</name>
        <dbReference type="ChEBI" id="CHEBI:29985"/>
    </ligand>
</feature>
<dbReference type="GO" id="GO:0006508">
    <property type="term" value="P:proteolysis"/>
    <property type="evidence" value="ECO:0007669"/>
    <property type="project" value="UniProtKB-KW"/>
</dbReference>
<evidence type="ECO:0000256" key="3">
    <source>
        <dbReference type="ARBA" id="ARBA00009381"/>
    </source>
</evidence>
<dbReference type="InterPro" id="IPR000101">
    <property type="entry name" value="GGT_peptidase"/>
</dbReference>
<dbReference type="EMBL" id="BBXM02000001">
    <property type="protein sequence ID" value="GIC85955.1"/>
    <property type="molecule type" value="Genomic_DNA"/>
</dbReference>
<accession>A0A8E0QKE3</accession>
<feature type="binding site" evidence="11">
    <location>
        <begin position="473"/>
        <end position="474"/>
    </location>
    <ligand>
        <name>L-glutamate</name>
        <dbReference type="ChEBI" id="CHEBI:29985"/>
    </ligand>
</feature>
<dbReference type="SUPFAM" id="SSF56235">
    <property type="entry name" value="N-terminal nucleophile aminohydrolases (Ntn hydrolases)"/>
    <property type="match status" value="1"/>
</dbReference>
<proteinExistence type="inferred from homology"/>
<evidence type="ECO:0000256" key="6">
    <source>
        <dbReference type="ARBA" id="ARBA00022801"/>
    </source>
</evidence>
<dbReference type="Proteomes" id="UP000036893">
    <property type="component" value="Unassembled WGS sequence"/>
</dbReference>
<evidence type="ECO:0000313" key="15">
    <source>
        <dbReference type="EMBL" id="GIC85955.1"/>
    </source>
</evidence>
<sequence length="639" mass="70042">MLHFLRQPIVRLLVWSCVIPQAIKANVLPPKLLNTGQQRFCRTCDGARSGNTVCGAVASESQECSNEGKNILQNGGNAADAMIATVLCVGVVGMYHSGIGGGGFMTIREPKPGTEGFMYSTIDFRETAPAGAHRDMYKFNRGAAQIGGLASGVPGELKGLQYLKEKYGSDRLTWSQLVQPAIKKAEEGWEVSKDLEIYMNRAVGNGKDFLLEFPWNETFAKEGKRVKEGDLVKRKKYAETLQTIAMDGVEEFYKGKIGKSITKAVQSDDGIMTEYDLRNYVIVQREPLIDRYHDHTIVSPMAPSSGVIAQKVLKVLNLYGDLFKNLTNVHRDTHRMIEAMRFGYAMRRKLGDPAFNEGMEEFQEKMLSNEEINRVHGNITDDSTHEESYYGQGGDPGRERGGTSHMVTADNTGLAISLITSVNLFFGSHVMDPDTGIIMNDSMDDFSIPGEANAFGYIPSPENFICPGKRPQSSMSPVIVTGPDKFTFLAGSAGGSHITSATIQNIIHVVDEGLSAEEALRKPRLHDQLNPYICSFEHGHGFCHETDKYDMNTVAEMARLGHNASWIMPGMSTAQAIRWSNGGFEAAGEPRQCNSGGAAYDEYLHTSPSLTASLGTVLRTIDLRPGKTSPMHRTVSAAV</sequence>
<keyword evidence="8 12" id="KW-0012">Acyltransferase</keyword>